<evidence type="ECO:0000313" key="3">
    <source>
        <dbReference type="Proteomes" id="UP000007519"/>
    </source>
</evidence>
<dbReference type="AlphaFoldDB" id="H6L5N0"/>
<name>H6L5N0_SAPGL</name>
<dbReference type="EMBL" id="CP002831">
    <property type="protein sequence ID" value="AFC25246.1"/>
    <property type="molecule type" value="Genomic_DNA"/>
</dbReference>
<reference evidence="2 3" key="1">
    <citation type="journal article" date="2012" name="Stand. Genomic Sci.">
        <title>Complete genome sequencing and analysis of Saprospira grandis str. Lewin, a predatory marine bacterium.</title>
        <authorList>
            <person name="Saw J.H."/>
            <person name="Yuryev A."/>
            <person name="Kanbe M."/>
            <person name="Hou S."/>
            <person name="Young A.G."/>
            <person name="Aizawa S."/>
            <person name="Alam M."/>
        </authorList>
    </citation>
    <scope>NUCLEOTIDE SEQUENCE [LARGE SCALE GENOMIC DNA]</scope>
    <source>
        <strain evidence="2 3">Lewin</strain>
    </source>
</reference>
<keyword evidence="3" id="KW-1185">Reference proteome</keyword>
<organism evidence="2 3">
    <name type="scientific">Saprospira grandis (strain Lewin)</name>
    <dbReference type="NCBI Taxonomy" id="984262"/>
    <lineage>
        <taxon>Bacteria</taxon>
        <taxon>Pseudomonadati</taxon>
        <taxon>Bacteroidota</taxon>
        <taxon>Saprospiria</taxon>
        <taxon>Saprospirales</taxon>
        <taxon>Saprospiraceae</taxon>
        <taxon>Saprospira</taxon>
    </lineage>
</organism>
<sequence length="70" mass="7654">MTAAWPGRFCALAFFCGLWPPFLAEGWIAVAEGQTQLLSEAKKRRAEQACELRHSPTRPQGGAAPKKKSP</sequence>
<proteinExistence type="predicted"/>
<gene>
    <name evidence="2" type="ordered locus">SGRA_2518</name>
</gene>
<feature type="region of interest" description="Disordered" evidence="1">
    <location>
        <begin position="48"/>
        <end position="70"/>
    </location>
</feature>
<accession>H6L5N0</accession>
<protein>
    <submittedName>
        <fullName evidence="2">Uncharacterized protein</fullName>
    </submittedName>
</protein>
<dbReference type="STRING" id="984262.SGRA_2518"/>
<evidence type="ECO:0000313" key="2">
    <source>
        <dbReference type="EMBL" id="AFC25246.1"/>
    </source>
</evidence>
<dbReference type="KEGG" id="sgn:SGRA_2518"/>
<dbReference type="HOGENOM" id="CLU_2809973_0_0_10"/>
<dbReference type="Proteomes" id="UP000007519">
    <property type="component" value="Chromosome"/>
</dbReference>
<evidence type="ECO:0000256" key="1">
    <source>
        <dbReference type="SAM" id="MobiDB-lite"/>
    </source>
</evidence>